<proteinExistence type="predicted"/>
<gene>
    <name evidence="2" type="ORF">TTEB3V08_LOCUS7709</name>
</gene>
<name>A0A7R9IJV2_9NEOP</name>
<accession>A0A7R9IJV2</accession>
<dbReference type="AlphaFoldDB" id="A0A7R9IJV2"/>
<protein>
    <submittedName>
        <fullName evidence="2">Uncharacterized protein</fullName>
    </submittedName>
</protein>
<evidence type="ECO:0000256" key="1">
    <source>
        <dbReference type="SAM" id="MobiDB-lite"/>
    </source>
</evidence>
<evidence type="ECO:0000313" key="2">
    <source>
        <dbReference type="EMBL" id="CAD7459761.1"/>
    </source>
</evidence>
<dbReference type="EMBL" id="OE003119">
    <property type="protein sequence ID" value="CAD7459761.1"/>
    <property type="molecule type" value="Genomic_DNA"/>
</dbReference>
<organism evidence="2">
    <name type="scientific">Timema tahoe</name>
    <dbReference type="NCBI Taxonomy" id="61484"/>
    <lineage>
        <taxon>Eukaryota</taxon>
        <taxon>Metazoa</taxon>
        <taxon>Ecdysozoa</taxon>
        <taxon>Arthropoda</taxon>
        <taxon>Hexapoda</taxon>
        <taxon>Insecta</taxon>
        <taxon>Pterygota</taxon>
        <taxon>Neoptera</taxon>
        <taxon>Polyneoptera</taxon>
        <taxon>Phasmatodea</taxon>
        <taxon>Timematodea</taxon>
        <taxon>Timematoidea</taxon>
        <taxon>Timematidae</taxon>
        <taxon>Timema</taxon>
    </lineage>
</organism>
<feature type="compositionally biased region" description="Basic and acidic residues" evidence="1">
    <location>
        <begin position="203"/>
        <end position="221"/>
    </location>
</feature>
<sequence length="361" mass="39732">MCTGSDGSSVCTNCASKCSAKASAFSWSELATPLRPTIGGLGAGTRIKFLVMRHSDLSCTHGISILSSQTLFRYSRTISRTTWTLRLQLALSTGYLEICQAFLSRFFSRTCLRIESGKEACGTLLGRVGCIVNEPGIKKSTAQYLLTVSRIVFNNVATCLSGVVDIGEDTKKDLARSRKDFLIRHHLERTTGAGDGALLTSPIREKLEPVVPRPKTEDLPRSPKKASPKNSPRSARSQSVGPGLIENRSPKRQTRTPLSAHVPHANKEELQNGPLHTERRPRPIIMQVERLSYPPVFRSHYLMLHKLMLSQITAEEVNPVIQPNRITLAAEHNQCSQYGCPLSGFRGGPNRSRTMGSRVTP</sequence>
<feature type="compositionally biased region" description="Basic and acidic residues" evidence="1">
    <location>
        <begin position="265"/>
        <end position="277"/>
    </location>
</feature>
<feature type="region of interest" description="Disordered" evidence="1">
    <location>
        <begin position="193"/>
        <end position="277"/>
    </location>
</feature>
<feature type="compositionally biased region" description="Polar residues" evidence="1">
    <location>
        <begin position="228"/>
        <end position="240"/>
    </location>
</feature>
<reference evidence="2" key="1">
    <citation type="submission" date="2020-11" db="EMBL/GenBank/DDBJ databases">
        <authorList>
            <person name="Tran Van P."/>
        </authorList>
    </citation>
    <scope>NUCLEOTIDE SEQUENCE</scope>
</reference>